<comment type="caution">
    <text evidence="3">The sequence shown here is derived from an EMBL/GenBank/DDBJ whole genome shotgun (WGS) entry which is preliminary data.</text>
</comment>
<protein>
    <submittedName>
        <fullName evidence="3">Uncharacterized protein</fullName>
    </submittedName>
</protein>
<keyword evidence="1" id="KW-0175">Coiled coil</keyword>
<dbReference type="AlphaFoldDB" id="A0A835RPV6"/>
<feature type="compositionally biased region" description="Basic and acidic residues" evidence="2">
    <location>
        <begin position="276"/>
        <end position="285"/>
    </location>
</feature>
<dbReference type="EMBL" id="JADCNL010000002">
    <property type="protein sequence ID" value="KAG0492661.1"/>
    <property type="molecule type" value="Genomic_DNA"/>
</dbReference>
<keyword evidence="4" id="KW-1185">Reference proteome</keyword>
<sequence length="328" mass="37411">MSVTSSLNQSRKAGSLFQFARFQRFDVREGMEEMEPVPFTSVQAAITLFEQKIDRNKLINGGNKDVKEAGCWFVSCGERRLPEGKEAENGASRDVADDLSTRLEMCEAERDKYKEKCRKARELFVEMGLLEAEDSPAILRGHLSRTEYLEQKLLYEMVIAEYLYMQLKQLKEEIRGAASKCSGFSAGITISMEEYEFLIRQSKEAERNVLLSEMNKMKSELEAKNGEIRELNCRLEEMARRAAMAEKAEAAVEEHLNLWKELQQQRTSASGFQNDHSNKEQEAKKMQKSAFGKAKSIGCSFRPKRSSSMLNGSQSNYVLLGKLLNIKF</sequence>
<evidence type="ECO:0000256" key="1">
    <source>
        <dbReference type="SAM" id="Coils"/>
    </source>
</evidence>
<reference evidence="3 4" key="1">
    <citation type="journal article" date="2020" name="Nat. Food">
        <title>A phased Vanilla planifolia genome enables genetic improvement of flavour and production.</title>
        <authorList>
            <person name="Hasing T."/>
            <person name="Tang H."/>
            <person name="Brym M."/>
            <person name="Khazi F."/>
            <person name="Huang T."/>
            <person name="Chambers A.H."/>
        </authorList>
    </citation>
    <scope>NUCLEOTIDE SEQUENCE [LARGE SCALE GENOMIC DNA]</scope>
    <source>
        <tissue evidence="3">Leaf</tissue>
    </source>
</reference>
<evidence type="ECO:0000256" key="2">
    <source>
        <dbReference type="SAM" id="MobiDB-lite"/>
    </source>
</evidence>
<feature type="coiled-coil region" evidence="1">
    <location>
        <begin position="96"/>
        <end position="123"/>
    </location>
</feature>
<gene>
    <name evidence="3" type="ORF">HPP92_006059</name>
</gene>
<feature type="coiled-coil region" evidence="1">
    <location>
        <begin position="200"/>
        <end position="265"/>
    </location>
</feature>
<dbReference type="OrthoDB" id="273181at2759"/>
<proteinExistence type="predicted"/>
<evidence type="ECO:0000313" key="3">
    <source>
        <dbReference type="EMBL" id="KAG0492661.1"/>
    </source>
</evidence>
<name>A0A835RPV6_VANPL</name>
<dbReference type="Proteomes" id="UP000636800">
    <property type="component" value="Chromosome 2"/>
</dbReference>
<evidence type="ECO:0000313" key="4">
    <source>
        <dbReference type="Proteomes" id="UP000636800"/>
    </source>
</evidence>
<organism evidence="3 4">
    <name type="scientific">Vanilla planifolia</name>
    <name type="common">Vanilla</name>
    <dbReference type="NCBI Taxonomy" id="51239"/>
    <lineage>
        <taxon>Eukaryota</taxon>
        <taxon>Viridiplantae</taxon>
        <taxon>Streptophyta</taxon>
        <taxon>Embryophyta</taxon>
        <taxon>Tracheophyta</taxon>
        <taxon>Spermatophyta</taxon>
        <taxon>Magnoliopsida</taxon>
        <taxon>Liliopsida</taxon>
        <taxon>Asparagales</taxon>
        <taxon>Orchidaceae</taxon>
        <taxon>Vanilloideae</taxon>
        <taxon>Vanilleae</taxon>
        <taxon>Vanilla</taxon>
    </lineage>
</organism>
<feature type="region of interest" description="Disordered" evidence="2">
    <location>
        <begin position="267"/>
        <end position="286"/>
    </location>
</feature>
<accession>A0A835RPV6</accession>